<reference evidence="2" key="1">
    <citation type="submission" date="2023-06" db="EMBL/GenBank/DDBJ databases">
        <title>Genome-scale phylogeny and comparative genomics of the fungal order Sordariales.</title>
        <authorList>
            <consortium name="Lawrence Berkeley National Laboratory"/>
            <person name="Hensen N."/>
            <person name="Bonometti L."/>
            <person name="Westerberg I."/>
            <person name="Brannstrom I.O."/>
            <person name="Guillou S."/>
            <person name="Cros-Aarteil S."/>
            <person name="Calhoun S."/>
            <person name="Haridas S."/>
            <person name="Kuo A."/>
            <person name="Mondo S."/>
            <person name="Pangilinan J."/>
            <person name="Riley R."/>
            <person name="Labutti K."/>
            <person name="Andreopoulos B."/>
            <person name="Lipzen A."/>
            <person name="Chen C."/>
            <person name="Yanf M."/>
            <person name="Daum C."/>
            <person name="Ng V."/>
            <person name="Clum A."/>
            <person name="Steindorff A."/>
            <person name="Ohm R."/>
            <person name="Martin F."/>
            <person name="Silar P."/>
            <person name="Natvig D."/>
            <person name="Lalanne C."/>
            <person name="Gautier V."/>
            <person name="Ament-Velasquez S.L."/>
            <person name="Kruys A."/>
            <person name="Hutchinson M.I."/>
            <person name="Powell A.J."/>
            <person name="Barry K."/>
            <person name="Miller A.N."/>
            <person name="Grigoriev I.V."/>
            <person name="Debuchy R."/>
            <person name="Gladieux P."/>
            <person name="Thoren M.H."/>
            <person name="Johannesson H."/>
        </authorList>
    </citation>
    <scope>NUCLEOTIDE SEQUENCE</scope>
    <source>
        <strain evidence="2">CBS 540.89</strain>
    </source>
</reference>
<dbReference type="Proteomes" id="UP001172159">
    <property type="component" value="Unassembled WGS sequence"/>
</dbReference>
<organism evidence="2 3">
    <name type="scientific">Apiosordaria backusii</name>
    <dbReference type="NCBI Taxonomy" id="314023"/>
    <lineage>
        <taxon>Eukaryota</taxon>
        <taxon>Fungi</taxon>
        <taxon>Dikarya</taxon>
        <taxon>Ascomycota</taxon>
        <taxon>Pezizomycotina</taxon>
        <taxon>Sordariomycetes</taxon>
        <taxon>Sordariomycetidae</taxon>
        <taxon>Sordariales</taxon>
        <taxon>Lasiosphaeriaceae</taxon>
        <taxon>Apiosordaria</taxon>
    </lineage>
</organism>
<sequence length="108" mass="11920">MILVFFSFMILVFFFSYGVLLRIISLGSFCLQKGLPLFGWMDGFSFRGCSASNSCFATPVSCSSFASTRTHRASHCLLSLFFVWVAATGRPTATTTYTQKKKKTGGKV</sequence>
<protein>
    <submittedName>
        <fullName evidence="2">Uncharacterized protein</fullName>
    </submittedName>
</protein>
<accession>A0AA40E3K0</accession>
<gene>
    <name evidence="2" type="ORF">B0T21DRAFT_372417</name>
</gene>
<feature type="transmembrane region" description="Helical" evidence="1">
    <location>
        <begin position="6"/>
        <end position="31"/>
    </location>
</feature>
<name>A0AA40E3K0_9PEZI</name>
<keyword evidence="1" id="KW-1133">Transmembrane helix</keyword>
<dbReference type="AlphaFoldDB" id="A0AA40E3K0"/>
<feature type="non-terminal residue" evidence="2">
    <location>
        <position position="108"/>
    </location>
</feature>
<evidence type="ECO:0000256" key="1">
    <source>
        <dbReference type="SAM" id="Phobius"/>
    </source>
</evidence>
<keyword evidence="3" id="KW-1185">Reference proteome</keyword>
<proteinExistence type="predicted"/>
<comment type="caution">
    <text evidence="2">The sequence shown here is derived from an EMBL/GenBank/DDBJ whole genome shotgun (WGS) entry which is preliminary data.</text>
</comment>
<evidence type="ECO:0000313" key="2">
    <source>
        <dbReference type="EMBL" id="KAK0723757.1"/>
    </source>
</evidence>
<evidence type="ECO:0000313" key="3">
    <source>
        <dbReference type="Proteomes" id="UP001172159"/>
    </source>
</evidence>
<keyword evidence="1" id="KW-0812">Transmembrane</keyword>
<dbReference type="EMBL" id="JAUKTV010000011">
    <property type="protein sequence ID" value="KAK0723757.1"/>
    <property type="molecule type" value="Genomic_DNA"/>
</dbReference>
<keyword evidence="1" id="KW-0472">Membrane</keyword>